<evidence type="ECO:0000256" key="5">
    <source>
        <dbReference type="ARBA" id="ARBA00022729"/>
    </source>
</evidence>
<keyword evidence="8" id="KW-1015">Disulfide bond</keyword>
<dbReference type="PANTHER" id="PTHR10559:SF18">
    <property type="entry name" value="TRANSCOBALAMIN II"/>
    <property type="match status" value="1"/>
</dbReference>
<dbReference type="AlphaFoldDB" id="A0A4W3IJ63"/>
<feature type="binding site" evidence="7">
    <location>
        <position position="425"/>
    </location>
    <ligand>
        <name>cyanocob(III)alamin</name>
        <dbReference type="ChEBI" id="CHEBI:17439"/>
    </ligand>
</feature>
<dbReference type="GO" id="GO:0031419">
    <property type="term" value="F:cobalamin binding"/>
    <property type="evidence" value="ECO:0007669"/>
    <property type="project" value="InterPro"/>
</dbReference>
<keyword evidence="3" id="KW-0171">Cobalt transport</keyword>
<evidence type="ECO:0000313" key="9">
    <source>
        <dbReference type="Ensembl" id="ENSCMIP00000029027.1"/>
    </source>
</evidence>
<reference evidence="10" key="3">
    <citation type="journal article" date="2014" name="Nature">
        <title>Elephant shark genome provides unique insights into gnathostome evolution.</title>
        <authorList>
            <consortium name="International Elephant Shark Genome Sequencing Consortium"/>
            <person name="Venkatesh B."/>
            <person name="Lee A.P."/>
            <person name="Ravi V."/>
            <person name="Maurya A.K."/>
            <person name="Lian M.M."/>
            <person name="Swann J.B."/>
            <person name="Ohta Y."/>
            <person name="Flajnik M.F."/>
            <person name="Sutoh Y."/>
            <person name="Kasahara M."/>
            <person name="Hoon S."/>
            <person name="Gangu V."/>
            <person name="Roy S.W."/>
            <person name="Irimia M."/>
            <person name="Korzh V."/>
            <person name="Kondrychyn I."/>
            <person name="Lim Z.W."/>
            <person name="Tay B.H."/>
            <person name="Tohari S."/>
            <person name="Kong K.W."/>
            <person name="Ho S."/>
            <person name="Lorente-Galdos B."/>
            <person name="Quilez J."/>
            <person name="Marques-Bonet T."/>
            <person name="Raney B.J."/>
            <person name="Ingham P.W."/>
            <person name="Tay A."/>
            <person name="Hillier L.W."/>
            <person name="Minx P."/>
            <person name="Boehm T."/>
            <person name="Wilson R.K."/>
            <person name="Brenner S."/>
            <person name="Warren W.C."/>
        </authorList>
    </citation>
    <scope>NUCLEOTIDE SEQUENCE [LARGE SCALE GENOMIC DNA]</scope>
</reference>
<dbReference type="Ensembl" id="ENSCMIT00000029488.1">
    <property type="protein sequence ID" value="ENSCMIP00000029027.1"/>
    <property type="gene ID" value="ENSCMIG00000012574.1"/>
</dbReference>
<protein>
    <submittedName>
        <fullName evidence="9">Transcobalamin II</fullName>
    </submittedName>
</protein>
<feature type="binding site" evidence="7">
    <location>
        <begin position="415"/>
        <end position="417"/>
    </location>
    <ligand>
        <name>cyanocob(III)alamin</name>
        <dbReference type="ChEBI" id="CHEBI:17439"/>
    </ligand>
</feature>
<reference evidence="10" key="1">
    <citation type="journal article" date="2006" name="Science">
        <title>Ancient noncoding elements conserved in the human genome.</title>
        <authorList>
            <person name="Venkatesh B."/>
            <person name="Kirkness E.F."/>
            <person name="Loh Y.H."/>
            <person name="Halpern A.L."/>
            <person name="Lee A.P."/>
            <person name="Johnson J."/>
            <person name="Dandona N."/>
            <person name="Viswanathan L.D."/>
            <person name="Tay A."/>
            <person name="Venter J.C."/>
            <person name="Strausberg R.L."/>
            <person name="Brenner S."/>
        </authorList>
    </citation>
    <scope>NUCLEOTIDE SEQUENCE [LARGE SCALE GENOMIC DNA]</scope>
</reference>
<feature type="binding site" evidence="7">
    <location>
        <position position="303"/>
    </location>
    <ligand>
        <name>cyanocob(III)alamin</name>
        <dbReference type="ChEBI" id="CHEBI:17439"/>
    </ligand>
</feature>
<gene>
    <name evidence="9" type="primary">tcn2</name>
</gene>
<dbReference type="GO" id="GO:0006824">
    <property type="term" value="P:cobalt ion transport"/>
    <property type="evidence" value="ECO:0007669"/>
    <property type="project" value="UniProtKB-KW"/>
</dbReference>
<dbReference type="InterPro" id="IPR008930">
    <property type="entry name" value="Terpenoid_cyclase/PrenylTrfase"/>
</dbReference>
<dbReference type="Gene3D" id="2.170.130.30">
    <property type="match status" value="1"/>
</dbReference>
<dbReference type="InterPro" id="IPR051588">
    <property type="entry name" value="Cobalamin_Transport"/>
</dbReference>
<dbReference type="GO" id="GO:0005615">
    <property type="term" value="C:extracellular space"/>
    <property type="evidence" value="ECO:0007669"/>
    <property type="project" value="TreeGrafter"/>
</dbReference>
<dbReference type="Proteomes" id="UP000314986">
    <property type="component" value="Unassembled WGS sequence"/>
</dbReference>
<evidence type="ECO:0000313" key="10">
    <source>
        <dbReference type="Proteomes" id="UP000314986"/>
    </source>
</evidence>
<accession>A0A4W3IJ63</accession>
<keyword evidence="5" id="KW-0732">Signal</keyword>
<evidence type="ECO:0000256" key="1">
    <source>
        <dbReference type="ARBA" id="ARBA00004613"/>
    </source>
</evidence>
<keyword evidence="6 7" id="KW-0170">Cobalt</keyword>
<feature type="binding site" evidence="7">
    <location>
        <position position="259"/>
    </location>
    <ligand>
        <name>cyanocob(III)alamin</name>
        <dbReference type="ChEBI" id="CHEBI:17439"/>
    </ligand>
</feature>
<dbReference type="OMA" id="THNEMES"/>
<proteinExistence type="inferred from homology"/>
<dbReference type="Gene3D" id="1.50.10.20">
    <property type="match status" value="1"/>
</dbReference>
<comment type="subcellular location">
    <subcellularLocation>
        <location evidence="1">Secreted</location>
    </subcellularLocation>
</comment>
<evidence type="ECO:0000256" key="2">
    <source>
        <dbReference type="ARBA" id="ARBA00006449"/>
    </source>
</evidence>
<evidence type="ECO:0000256" key="6">
    <source>
        <dbReference type="ARBA" id="ARBA00023285"/>
    </source>
</evidence>
<reference evidence="9" key="4">
    <citation type="submission" date="2025-08" db="UniProtKB">
        <authorList>
            <consortium name="Ensembl"/>
        </authorList>
    </citation>
    <scope>IDENTIFICATION</scope>
</reference>
<keyword evidence="10" id="KW-1185">Reference proteome</keyword>
<dbReference type="GO" id="GO:0015889">
    <property type="term" value="P:cobalamin transport"/>
    <property type="evidence" value="ECO:0007669"/>
    <property type="project" value="InterPro"/>
</dbReference>
<dbReference type="STRING" id="7868.ENSCMIP00000029027"/>
<dbReference type="PANTHER" id="PTHR10559">
    <property type="entry name" value="TRANSCOBALAMIN-1/GASTRIC INTRINSIC FACTOR"/>
    <property type="match status" value="1"/>
</dbReference>
<evidence type="ECO:0000256" key="8">
    <source>
        <dbReference type="PIRSR" id="PIRSR602157-2"/>
    </source>
</evidence>
<feature type="disulfide bond" evidence="8">
    <location>
        <begin position="174"/>
        <end position="215"/>
    </location>
</feature>
<feature type="binding site" evidence="7">
    <location>
        <position position="204"/>
    </location>
    <ligand>
        <name>cyanocob(III)alamin</name>
        <dbReference type="ChEBI" id="CHEBI:17439"/>
    </ligand>
</feature>
<dbReference type="SUPFAM" id="SSF48239">
    <property type="entry name" value="Terpenoid cyclases/Protein prenyltransferases"/>
    <property type="match status" value="1"/>
</dbReference>
<evidence type="ECO:0000256" key="4">
    <source>
        <dbReference type="ARBA" id="ARBA00022525"/>
    </source>
</evidence>
<keyword evidence="4" id="KW-0964">Secreted</keyword>
<keyword evidence="3" id="KW-0813">Transport</keyword>
<name>A0A4W3IJ63_CALMI</name>
<reference evidence="10" key="2">
    <citation type="journal article" date="2007" name="PLoS Biol.">
        <title>Survey sequencing and comparative analysis of the elephant shark (Callorhinchus milii) genome.</title>
        <authorList>
            <person name="Venkatesh B."/>
            <person name="Kirkness E.F."/>
            <person name="Loh Y.H."/>
            <person name="Halpern A.L."/>
            <person name="Lee A.P."/>
            <person name="Johnson J."/>
            <person name="Dandona N."/>
            <person name="Viswanathan L.D."/>
            <person name="Tay A."/>
            <person name="Venter J.C."/>
            <person name="Strausberg R.L."/>
            <person name="Brenner S."/>
        </authorList>
    </citation>
    <scope>NUCLEOTIDE SEQUENCE [LARGE SCALE GENOMIC DNA]</scope>
</reference>
<dbReference type="Pfam" id="PF01122">
    <property type="entry name" value="Cobalamin_bind"/>
    <property type="match status" value="1"/>
</dbReference>
<evidence type="ECO:0000256" key="7">
    <source>
        <dbReference type="PIRSR" id="PIRSR602157-1"/>
    </source>
</evidence>
<keyword evidence="3" id="KW-0406">Ion transport</keyword>
<dbReference type="InterPro" id="IPR002157">
    <property type="entry name" value="Cbl-bd_prot"/>
</dbReference>
<comment type="similarity">
    <text evidence="2">Belongs to the eukaryotic cobalamin transport proteins family.</text>
</comment>
<organism evidence="9 10">
    <name type="scientific">Callorhinchus milii</name>
    <name type="common">Ghost shark</name>
    <dbReference type="NCBI Taxonomy" id="7868"/>
    <lineage>
        <taxon>Eukaryota</taxon>
        <taxon>Metazoa</taxon>
        <taxon>Chordata</taxon>
        <taxon>Craniata</taxon>
        <taxon>Vertebrata</taxon>
        <taxon>Chondrichthyes</taxon>
        <taxon>Holocephali</taxon>
        <taxon>Chimaeriformes</taxon>
        <taxon>Callorhinchidae</taxon>
        <taxon>Callorhinchus</taxon>
    </lineage>
</organism>
<dbReference type="GeneTree" id="ENSGT00530000063370"/>
<feature type="binding site" evidence="7">
    <location>
        <begin position="161"/>
        <end position="165"/>
    </location>
    <ligand>
        <name>cyanocob(III)alamin</name>
        <dbReference type="ChEBI" id="CHEBI:17439"/>
    </ligand>
</feature>
<evidence type="ECO:0000256" key="3">
    <source>
        <dbReference type="ARBA" id="ARBA00022426"/>
    </source>
</evidence>
<reference evidence="9" key="5">
    <citation type="submission" date="2025-09" db="UniProtKB">
        <authorList>
            <consortium name="Ensembl"/>
        </authorList>
    </citation>
    <scope>IDENTIFICATION</scope>
</reference>
<sequence>MTHWELTWEVLLKQAVLLRIMEPRALLLFICAQVLFLPATLSSVNDRFEDDVNSLSRRLLQFIQPSPAHPNPSFHIALRLATPHNLQDEQKYLKELKKHFKHKLKSCNASSGPSTGLIALYLLALQSSCQDMSAENTAITCLKEKLRAEKEHVRDQRQPLTNYYQYSLGVIALCLNKIHIHHYILAKLADGIFWENKSPHKPIDSVAMAALAFQCVQNASLPAGGSPYSNQTLNKVKEAVERLINHIQPEQQGDGTFKNIYSTSLGLQALCAMEPSDNCLRGRQRLVDEAKKGVFDNPMALAQLLPILYKKTLLDIKQITCTDSDDLTLLKASAGGEVEPDGEAHSVNLMVKDADGKVCYGEVTLPLRAGTSLLDVLEEAKRTRNFTFETKQTRWGPLLTSVNGMKEQKHHKIYWQLITAEKKALIHGIQDYHPQPGERIILRLSRQCALGHWTDMFKITEEP</sequence>
<dbReference type="InParanoid" id="A0A4W3IJ63"/>